<organism evidence="1">
    <name type="scientific">marine sediment metagenome</name>
    <dbReference type="NCBI Taxonomy" id="412755"/>
    <lineage>
        <taxon>unclassified sequences</taxon>
        <taxon>metagenomes</taxon>
        <taxon>ecological metagenomes</taxon>
    </lineage>
</organism>
<gene>
    <name evidence="1" type="ORF">S06H3_00332</name>
</gene>
<dbReference type="EMBL" id="BARV01000056">
    <property type="protein sequence ID" value="GAH92497.1"/>
    <property type="molecule type" value="Genomic_DNA"/>
</dbReference>
<comment type="caution">
    <text evidence="1">The sequence shown here is derived from an EMBL/GenBank/DDBJ whole genome shotgun (WGS) entry which is preliminary data.</text>
</comment>
<protein>
    <submittedName>
        <fullName evidence="1">Uncharacterized protein</fullName>
    </submittedName>
</protein>
<sequence length="42" mass="4334">MTNLDIEICGIKIRNPIMPAAGGLGLIGVVSCPAEIPSEVLK</sequence>
<dbReference type="AlphaFoldDB" id="X1JEV2"/>
<accession>X1JEV2</accession>
<proteinExistence type="predicted"/>
<name>X1JEV2_9ZZZZ</name>
<reference evidence="1" key="1">
    <citation type="journal article" date="2014" name="Front. Microbiol.">
        <title>High frequency of phylogenetically diverse reductive dehalogenase-homologous genes in deep subseafloor sedimentary metagenomes.</title>
        <authorList>
            <person name="Kawai M."/>
            <person name="Futagami T."/>
            <person name="Toyoda A."/>
            <person name="Takaki Y."/>
            <person name="Nishi S."/>
            <person name="Hori S."/>
            <person name="Arai W."/>
            <person name="Tsubouchi T."/>
            <person name="Morono Y."/>
            <person name="Uchiyama I."/>
            <person name="Ito T."/>
            <person name="Fujiyama A."/>
            <person name="Inagaki F."/>
            <person name="Takami H."/>
        </authorList>
    </citation>
    <scope>NUCLEOTIDE SEQUENCE</scope>
    <source>
        <strain evidence="1">Expedition CK06-06</strain>
    </source>
</reference>
<evidence type="ECO:0000313" key="1">
    <source>
        <dbReference type="EMBL" id="GAH92497.1"/>
    </source>
</evidence>